<evidence type="ECO:0000259" key="2">
    <source>
        <dbReference type="Pfam" id="PF14346"/>
    </source>
</evidence>
<dbReference type="EMBL" id="JBCFXD010000003">
    <property type="protein sequence ID" value="MEL7558783.1"/>
    <property type="molecule type" value="Genomic_DNA"/>
</dbReference>
<feature type="domain" description="DUF4398" evidence="2">
    <location>
        <begin position="12"/>
        <end position="88"/>
    </location>
</feature>
<gene>
    <name evidence="3" type="ORF">AAGW23_08035</name>
</gene>
<dbReference type="Gene3D" id="1.20.1270.390">
    <property type="match status" value="1"/>
</dbReference>
<evidence type="ECO:0000313" key="4">
    <source>
        <dbReference type="Proteomes" id="UP001467669"/>
    </source>
</evidence>
<keyword evidence="4" id="KW-1185">Reference proteome</keyword>
<dbReference type="Pfam" id="PF14346">
    <property type="entry name" value="DUF4398"/>
    <property type="match status" value="1"/>
</dbReference>
<dbReference type="RefSeq" id="WP_342405960.1">
    <property type="nucleotide sequence ID" value="NZ_JBCFXD010000003.1"/>
</dbReference>
<dbReference type="Proteomes" id="UP001467669">
    <property type="component" value="Unassembled WGS sequence"/>
</dbReference>
<protein>
    <submittedName>
        <fullName evidence="3">DUF4398 domain-containing protein</fullName>
    </submittedName>
</protein>
<evidence type="ECO:0000256" key="1">
    <source>
        <dbReference type="SAM" id="Coils"/>
    </source>
</evidence>
<keyword evidence="1" id="KW-0175">Coiled coil</keyword>
<accession>A0ABU9M993</accession>
<organism evidence="3 4">
    <name type="scientific">Stutzerimonas chloritidismutans</name>
    <name type="common">Pseudomonas chloritidismutans</name>
    <dbReference type="NCBI Taxonomy" id="203192"/>
    <lineage>
        <taxon>Bacteria</taxon>
        <taxon>Pseudomonadati</taxon>
        <taxon>Pseudomonadota</taxon>
        <taxon>Gammaproteobacteria</taxon>
        <taxon>Pseudomonadales</taxon>
        <taxon>Pseudomonadaceae</taxon>
        <taxon>Stutzerimonas</taxon>
    </lineage>
</organism>
<proteinExistence type="predicted"/>
<dbReference type="InterPro" id="IPR025511">
    <property type="entry name" value="DUF4398"/>
</dbReference>
<sequence length="103" mass="11469">MVGCASDPAPIEQLRLTEQALSQARSVGAVEQTPELMQAEHKFAAAVAAIKDEHYREARLQAEQAELDARLAEARVLNEKSQQELAELHRRIARLREQLGALQ</sequence>
<comment type="caution">
    <text evidence="3">The sequence shown here is derived from an EMBL/GenBank/DDBJ whole genome shotgun (WGS) entry which is preliminary data.</text>
</comment>
<name>A0ABU9M993_STUCH</name>
<evidence type="ECO:0000313" key="3">
    <source>
        <dbReference type="EMBL" id="MEL7558783.1"/>
    </source>
</evidence>
<feature type="coiled-coil region" evidence="1">
    <location>
        <begin position="55"/>
        <end position="98"/>
    </location>
</feature>
<reference evidence="3 4" key="1">
    <citation type="submission" date="2024-04" db="EMBL/GenBank/DDBJ databases">
        <title>Draft Genome Sequence of Isolates Cultured from Underwater Hawaii Seamounts in the North Pacific Ocean.</title>
        <authorList>
            <person name="Sharma I."/>
            <person name="Darden B."/>
            <person name="Creggett J."/>
            <person name="Taylor S."/>
            <person name="Grant M.P."/>
            <person name="Scott J."/>
            <person name="Attles S."/>
            <person name="Walker S."/>
            <person name="Johnson G."/>
            <person name="St. Cloud C."/>
        </authorList>
    </citation>
    <scope>NUCLEOTIDE SEQUENCE [LARGE SCALE GENOMIC DNA]</scope>
    <source>
        <strain evidence="3 4">03GJ23</strain>
    </source>
</reference>